<feature type="compositionally biased region" description="Gly residues" evidence="1">
    <location>
        <begin position="147"/>
        <end position="173"/>
    </location>
</feature>
<evidence type="ECO:0000256" key="1">
    <source>
        <dbReference type="SAM" id="MobiDB-lite"/>
    </source>
</evidence>
<dbReference type="OrthoDB" id="442460at2759"/>
<comment type="caution">
    <text evidence="2">The sequence shown here is derived from an EMBL/GenBank/DDBJ whole genome shotgun (WGS) entry which is preliminary data.</text>
</comment>
<organism evidence="2 3">
    <name type="scientific">Chlamydomonas incerta</name>
    <dbReference type="NCBI Taxonomy" id="51695"/>
    <lineage>
        <taxon>Eukaryota</taxon>
        <taxon>Viridiplantae</taxon>
        <taxon>Chlorophyta</taxon>
        <taxon>core chlorophytes</taxon>
        <taxon>Chlorophyceae</taxon>
        <taxon>CS clade</taxon>
        <taxon>Chlamydomonadales</taxon>
        <taxon>Chlamydomonadaceae</taxon>
        <taxon>Chlamydomonas</taxon>
    </lineage>
</organism>
<gene>
    <name evidence="2" type="ORF">HXX76_007306</name>
</gene>
<evidence type="ECO:0000313" key="3">
    <source>
        <dbReference type="Proteomes" id="UP000650467"/>
    </source>
</evidence>
<dbReference type="EMBL" id="JAEHOC010000015">
    <property type="protein sequence ID" value="KAG2435224.1"/>
    <property type="molecule type" value="Genomic_DNA"/>
</dbReference>
<proteinExistence type="predicted"/>
<feature type="compositionally biased region" description="Low complexity" evidence="1">
    <location>
        <begin position="271"/>
        <end position="285"/>
    </location>
</feature>
<dbReference type="PANTHER" id="PTHR33524">
    <property type="entry name" value="C5ORF35"/>
    <property type="match status" value="1"/>
</dbReference>
<feature type="region of interest" description="Disordered" evidence="1">
    <location>
        <begin position="127"/>
        <end position="175"/>
    </location>
</feature>
<protein>
    <recommendedName>
        <fullName evidence="4">SET domain-containing protein</fullName>
    </recommendedName>
</protein>
<feature type="region of interest" description="Disordered" evidence="1">
    <location>
        <begin position="387"/>
        <end position="439"/>
    </location>
</feature>
<name>A0A835W319_CHLIN</name>
<sequence>MWRALMSSRFASWVVGKVSLPKERQVQHELDLQRLYILTQLARAGAAGKQVNMQALMLKSQSLEPSTIRAEVEAALTGQVLAAAETLHEELLQAGDPVLAAEGMAAAAAEIQRRKARDASGFSKLLKGLRGGGGSEGTGQAPAPAVGGPGEAGEAGPGPGSSSGGGGSGGGGRVPMTQAALAAALQRRGGFSLSLRPSSVPHPEAGVGVFLEGEARAGSVVAIFPGVLYGRTQLAHMPNYPKVDTDNPYLSCRYDQSIVDSKPWGRGDPGGSSSSGSSGSSSSSSSGGGSGGGGLGTTAAAAGPAGGSGGSGGSWWGWAGPLSAALSYLEGRHPLALGHFVNHPGQGQSPNVLEAPLDLPLDHPLLASRPWLRAYLPCLQPPLHYDPFNKAAGNDAEEGDDDDDSDDEQEEEDGKGGKAKRAGAAAGGSGAGGVGAVPERPRAHGELRRRQLLEPPGGVVRLLVLVATRGLRGREELLQNYRMNPHVRRPDWYVVHDAEAEERRWAKIRALDLGFKGGKSAAAAGAGSSGSGSSSSGSGPASPAA</sequence>
<feature type="region of interest" description="Disordered" evidence="1">
    <location>
        <begin position="260"/>
        <end position="312"/>
    </location>
</feature>
<dbReference type="AlphaFoldDB" id="A0A835W319"/>
<feature type="compositionally biased region" description="Gly residues" evidence="1">
    <location>
        <begin position="286"/>
        <end position="296"/>
    </location>
</feature>
<reference evidence="2" key="1">
    <citation type="journal article" date="2020" name="bioRxiv">
        <title>Comparative genomics of Chlamydomonas.</title>
        <authorList>
            <person name="Craig R.J."/>
            <person name="Hasan A.R."/>
            <person name="Ness R.W."/>
            <person name="Keightley P.D."/>
        </authorList>
    </citation>
    <scope>NUCLEOTIDE SEQUENCE</scope>
    <source>
        <strain evidence="2">SAG 7.73</strain>
    </source>
</reference>
<dbReference type="Proteomes" id="UP000650467">
    <property type="component" value="Unassembled WGS sequence"/>
</dbReference>
<dbReference type="PANTHER" id="PTHR33524:SF1">
    <property type="entry name" value="SET DOMAIN-CONTAINING PROTEIN"/>
    <property type="match status" value="1"/>
</dbReference>
<dbReference type="InterPro" id="IPR040415">
    <property type="entry name" value="SETD9"/>
</dbReference>
<accession>A0A835W319</accession>
<evidence type="ECO:0008006" key="4">
    <source>
        <dbReference type="Google" id="ProtNLM"/>
    </source>
</evidence>
<feature type="region of interest" description="Disordered" evidence="1">
    <location>
        <begin position="519"/>
        <end position="545"/>
    </location>
</feature>
<keyword evidence="3" id="KW-1185">Reference proteome</keyword>
<feature type="compositionally biased region" description="Gly residues" evidence="1">
    <location>
        <begin position="425"/>
        <end position="435"/>
    </location>
</feature>
<feature type="compositionally biased region" description="Acidic residues" evidence="1">
    <location>
        <begin position="395"/>
        <end position="413"/>
    </location>
</feature>
<evidence type="ECO:0000313" key="2">
    <source>
        <dbReference type="EMBL" id="KAG2435224.1"/>
    </source>
</evidence>